<dbReference type="OrthoDB" id="2684236at2759"/>
<proteinExistence type="predicted"/>
<feature type="compositionally biased region" description="Basic and acidic residues" evidence="1">
    <location>
        <begin position="643"/>
        <end position="653"/>
    </location>
</feature>
<dbReference type="PANTHER" id="PTHR34365:SF7">
    <property type="entry name" value="GLYCINE-RICH DOMAIN-CONTAINING PROTEIN 1"/>
    <property type="match status" value="1"/>
</dbReference>
<dbReference type="VEuPathDB" id="FungiDB:BO71DRAFT_431877"/>
<feature type="compositionally biased region" description="Basic and acidic residues" evidence="1">
    <location>
        <begin position="1"/>
        <end position="11"/>
    </location>
</feature>
<dbReference type="Proteomes" id="UP000247810">
    <property type="component" value="Unassembled WGS sequence"/>
</dbReference>
<organism evidence="2 3">
    <name type="scientific">Aspergillus ellipticus CBS 707.79</name>
    <dbReference type="NCBI Taxonomy" id="1448320"/>
    <lineage>
        <taxon>Eukaryota</taxon>
        <taxon>Fungi</taxon>
        <taxon>Dikarya</taxon>
        <taxon>Ascomycota</taxon>
        <taxon>Pezizomycotina</taxon>
        <taxon>Eurotiomycetes</taxon>
        <taxon>Eurotiomycetidae</taxon>
        <taxon>Eurotiales</taxon>
        <taxon>Aspergillaceae</taxon>
        <taxon>Aspergillus</taxon>
        <taxon>Aspergillus subgen. Circumdati</taxon>
    </lineage>
</organism>
<feature type="compositionally biased region" description="Basic and acidic residues" evidence="1">
    <location>
        <begin position="583"/>
        <end position="594"/>
    </location>
</feature>
<dbReference type="InterPro" id="IPR009836">
    <property type="entry name" value="GRDP-like"/>
</dbReference>
<name>A0A319ENA5_9EURO</name>
<dbReference type="Pfam" id="PF07173">
    <property type="entry name" value="GRDP-like"/>
    <property type="match status" value="1"/>
</dbReference>
<keyword evidence="3" id="KW-1185">Reference proteome</keyword>
<dbReference type="STRING" id="1448320.A0A319ENA5"/>
<feature type="compositionally biased region" description="Basic residues" evidence="1">
    <location>
        <begin position="633"/>
        <end position="642"/>
    </location>
</feature>
<gene>
    <name evidence="2" type="ORF">BO71DRAFT_431877</name>
</gene>
<sequence>MASTKGTREDQPPSYTQSEQPELVLPALDLSRDAGPAEYATVTPDECAAHLKFLAALADLRDGVASTPGLFGINDPAQEVFHDNTNEAWARIKEKRWAVYTTRAAARYAAWWDTCIPASRPPPTIDDLKDLSYSDITANLQPFPWSQDILPPLDVLMVWHAHMLNPRAFLEDCIRHGQMTFWATGFPWDPVNACINDKTLEYDAGPKAKDVFLHRTALPWDNLLDTTNKTLSCPSCGERISVPWTKGEMGLLLESLFVGWRGIADKTFKVTCPRCHFFIDHEGLKIAKFRRDIQALLTSNLPMPGTYYNLHGIPEPACNSLRRKQQFHFPNRFLAIAGRNILDRTDPSNNQTPITLKTVNDYVATLLRDPDTLRRIHTSSLKIPLLPEEKVSYRRMLSHYWDNFSPFALDLVGAVIRQGTFIEKMDKIDWLHSPTILPTMTRLIKKYQIFFQIITSNPSHMAVPTLDVDLAWHTHQLTTPLRYYTFSLHRTLTSPSRTAILIDHDDKVDETKLSDSFEWTSKAYRKLTDGEIYSECTCWYCEAIRGPDLAHALPFFFYFSSSSSSSSSSTTKARAAASSLHTRADISADPDKNPHISAHNAVRPDVDLKSTRSGLDPRAVKFLKLRSDYEKARRRAEKRKSKDVKEKEKDEKANGNGNAQADSMLYASPLLWGYPVIVPYYAPFACDPGVHSDAYMANPSCMSFVDGAHGN</sequence>
<reference evidence="2 3" key="1">
    <citation type="submission" date="2018-02" db="EMBL/GenBank/DDBJ databases">
        <title>The genomes of Aspergillus section Nigri reveals drivers in fungal speciation.</title>
        <authorList>
            <consortium name="DOE Joint Genome Institute"/>
            <person name="Vesth T.C."/>
            <person name="Nybo J."/>
            <person name="Theobald S."/>
            <person name="Brandl J."/>
            <person name="Frisvad J.C."/>
            <person name="Nielsen K.F."/>
            <person name="Lyhne E.K."/>
            <person name="Kogle M.E."/>
            <person name="Kuo A."/>
            <person name="Riley R."/>
            <person name="Clum A."/>
            <person name="Nolan M."/>
            <person name="Lipzen A."/>
            <person name="Salamov A."/>
            <person name="Henrissat B."/>
            <person name="Wiebenga A."/>
            <person name="De vries R.P."/>
            <person name="Grigoriev I.V."/>
            <person name="Mortensen U.H."/>
            <person name="Andersen M.R."/>
            <person name="Baker S.E."/>
        </authorList>
    </citation>
    <scope>NUCLEOTIDE SEQUENCE [LARGE SCALE GENOMIC DNA]</scope>
    <source>
        <strain evidence="2 3">CBS 707.79</strain>
    </source>
</reference>
<feature type="region of interest" description="Disordered" evidence="1">
    <location>
        <begin position="1"/>
        <end position="21"/>
    </location>
</feature>
<accession>A0A319ENA5</accession>
<feature type="region of interest" description="Disordered" evidence="1">
    <location>
        <begin position="583"/>
        <end position="612"/>
    </location>
</feature>
<evidence type="ECO:0008006" key="4">
    <source>
        <dbReference type="Google" id="ProtNLM"/>
    </source>
</evidence>
<protein>
    <recommendedName>
        <fullName evidence="4">Alpha-ketoglutarate-dependent sulfonate dioxygenase</fullName>
    </recommendedName>
</protein>
<evidence type="ECO:0000313" key="2">
    <source>
        <dbReference type="EMBL" id="PYH92432.1"/>
    </source>
</evidence>
<evidence type="ECO:0000313" key="3">
    <source>
        <dbReference type="Proteomes" id="UP000247810"/>
    </source>
</evidence>
<feature type="non-terminal residue" evidence="2">
    <location>
        <position position="711"/>
    </location>
</feature>
<dbReference type="EMBL" id="KZ825916">
    <property type="protein sequence ID" value="PYH92432.1"/>
    <property type="molecule type" value="Genomic_DNA"/>
</dbReference>
<evidence type="ECO:0000256" key="1">
    <source>
        <dbReference type="SAM" id="MobiDB-lite"/>
    </source>
</evidence>
<feature type="region of interest" description="Disordered" evidence="1">
    <location>
        <begin position="633"/>
        <end position="660"/>
    </location>
</feature>
<dbReference type="AlphaFoldDB" id="A0A319ENA5"/>
<dbReference type="PANTHER" id="PTHR34365">
    <property type="entry name" value="ENOLASE (DUF1399)"/>
    <property type="match status" value="1"/>
</dbReference>